<keyword evidence="6" id="KW-1185">Reference proteome</keyword>
<gene>
    <name evidence="7" type="primary">LOC118268746</name>
</gene>
<feature type="region of interest" description="Disordered" evidence="3">
    <location>
        <begin position="28"/>
        <end position="50"/>
    </location>
</feature>
<protein>
    <submittedName>
        <fullName evidence="7">Uncharacterized protein LOC118268746</fullName>
    </submittedName>
</protein>
<dbReference type="RefSeq" id="XP_035439274.2">
    <property type="nucleotide sequence ID" value="XM_035583381.2"/>
</dbReference>
<evidence type="ECO:0000313" key="6">
    <source>
        <dbReference type="Proteomes" id="UP000829999"/>
    </source>
</evidence>
<dbReference type="PROSITE" id="PS51450">
    <property type="entry name" value="LRR"/>
    <property type="match status" value="1"/>
</dbReference>
<dbReference type="InterPro" id="IPR050333">
    <property type="entry name" value="SLRP"/>
</dbReference>
<name>A0A9R0D3X8_SPOFR</name>
<reference evidence="7" key="1">
    <citation type="submission" date="2025-08" db="UniProtKB">
        <authorList>
            <consortium name="RefSeq"/>
        </authorList>
    </citation>
    <scope>IDENTIFICATION</scope>
    <source>
        <tissue evidence="7">Whole larval tissue</tissue>
    </source>
</reference>
<evidence type="ECO:0000256" key="4">
    <source>
        <dbReference type="SAM" id="Phobius"/>
    </source>
</evidence>
<evidence type="ECO:0000313" key="7">
    <source>
        <dbReference type="RefSeq" id="XP_035439274.2"/>
    </source>
</evidence>
<dbReference type="InterPro" id="IPR001611">
    <property type="entry name" value="Leu-rich_rpt"/>
</dbReference>
<keyword evidence="4" id="KW-1133">Transmembrane helix</keyword>
<dbReference type="Proteomes" id="UP000829999">
    <property type="component" value="Chromosome 2"/>
</dbReference>
<feature type="transmembrane region" description="Helical" evidence="4">
    <location>
        <begin position="390"/>
        <end position="408"/>
    </location>
</feature>
<evidence type="ECO:0000256" key="5">
    <source>
        <dbReference type="SAM" id="SignalP"/>
    </source>
</evidence>
<dbReference type="GeneID" id="118268746"/>
<keyword evidence="1" id="KW-0433">Leucine-rich repeat</keyword>
<organism evidence="6 7">
    <name type="scientific">Spodoptera frugiperda</name>
    <name type="common">Fall armyworm</name>
    <dbReference type="NCBI Taxonomy" id="7108"/>
    <lineage>
        <taxon>Eukaryota</taxon>
        <taxon>Metazoa</taxon>
        <taxon>Ecdysozoa</taxon>
        <taxon>Arthropoda</taxon>
        <taxon>Hexapoda</taxon>
        <taxon>Insecta</taxon>
        <taxon>Pterygota</taxon>
        <taxon>Neoptera</taxon>
        <taxon>Endopterygota</taxon>
        <taxon>Lepidoptera</taxon>
        <taxon>Glossata</taxon>
        <taxon>Ditrysia</taxon>
        <taxon>Noctuoidea</taxon>
        <taxon>Noctuidae</taxon>
        <taxon>Amphipyrinae</taxon>
        <taxon>Spodoptera</taxon>
    </lineage>
</organism>
<evidence type="ECO:0000256" key="2">
    <source>
        <dbReference type="ARBA" id="ARBA00022737"/>
    </source>
</evidence>
<feature type="compositionally biased region" description="Polar residues" evidence="3">
    <location>
        <begin position="323"/>
        <end position="339"/>
    </location>
</feature>
<dbReference type="Gene3D" id="3.80.10.10">
    <property type="entry name" value="Ribonuclease Inhibitor"/>
    <property type="match status" value="1"/>
</dbReference>
<dbReference type="SMART" id="SM00369">
    <property type="entry name" value="LRR_TYP"/>
    <property type="match status" value="3"/>
</dbReference>
<dbReference type="PANTHER" id="PTHR45712:SF22">
    <property type="entry name" value="INSULIN-LIKE GROWTH FACTOR-BINDING PROTEIN COMPLEX ACID LABILE SUBUNIT"/>
    <property type="match status" value="1"/>
</dbReference>
<dbReference type="InterPro" id="IPR003591">
    <property type="entry name" value="Leu-rich_rpt_typical-subtyp"/>
</dbReference>
<sequence length="451" mass="47911">MTSKHLFLLLLALFASTIAQSDDELHIPVENDNQFPPDNPEGDGSVIEGSGAGVIEEPLEASTEKSALLLDDVQLTSLTNNVPVVEAEEHACPKPCVCNIEGDTNKYIVDCSGYELTELPKPLDPKTTDLNLQNNKITEIPKDISELKNLKVLNVNNNEIMKIVSGSISELPELTSLKLGNNRLLEYPQDLKNGFGLTKLEELDLGGNDMRTGIKPESFTNFKALRSLTLPTTAANLAEDLCAAMKESLVSVCTGTCNEKTLECPDAPPASDLEEGLLDFALPGLIALGATPDEETDDPAVNSPAEEHKETDSNVPAAPKANVETTSQAPISNAPEATNSVADFSLRSAIIKTSDKQPEAESSSTAPAKPESEVVGATTSDKKSGGVDKSVIGMIVAGMVLVVAGITIKKNWSSIRNRFSSSPARNANDRANVNANGTAPEEVPLQEKSPV</sequence>
<evidence type="ECO:0000256" key="3">
    <source>
        <dbReference type="SAM" id="MobiDB-lite"/>
    </source>
</evidence>
<keyword evidence="5" id="KW-0732">Signal</keyword>
<keyword evidence="4" id="KW-0812">Transmembrane</keyword>
<dbReference type="OrthoDB" id="5954366at2759"/>
<evidence type="ECO:0000256" key="1">
    <source>
        <dbReference type="ARBA" id="ARBA00022614"/>
    </source>
</evidence>
<feature type="region of interest" description="Disordered" evidence="3">
    <location>
        <begin position="419"/>
        <end position="451"/>
    </location>
</feature>
<dbReference type="PANTHER" id="PTHR45712">
    <property type="entry name" value="AGAP008170-PA"/>
    <property type="match status" value="1"/>
</dbReference>
<feature type="signal peptide" evidence="5">
    <location>
        <begin position="1"/>
        <end position="19"/>
    </location>
</feature>
<accession>A0A9R0D3X8</accession>
<dbReference type="Pfam" id="PF00560">
    <property type="entry name" value="LRR_1"/>
    <property type="match status" value="1"/>
</dbReference>
<feature type="chain" id="PRO_5040378018" evidence="5">
    <location>
        <begin position="20"/>
        <end position="451"/>
    </location>
</feature>
<feature type="compositionally biased region" description="Low complexity" evidence="3">
    <location>
        <begin position="424"/>
        <end position="436"/>
    </location>
</feature>
<dbReference type="SUPFAM" id="SSF52058">
    <property type="entry name" value="L domain-like"/>
    <property type="match status" value="1"/>
</dbReference>
<keyword evidence="4" id="KW-0472">Membrane</keyword>
<dbReference type="AlphaFoldDB" id="A0A9R0D3X8"/>
<keyword evidence="2" id="KW-0677">Repeat</keyword>
<proteinExistence type="predicted"/>
<dbReference type="Pfam" id="PF13855">
    <property type="entry name" value="LRR_8"/>
    <property type="match status" value="1"/>
</dbReference>
<dbReference type="InterPro" id="IPR032675">
    <property type="entry name" value="LRR_dom_sf"/>
</dbReference>
<feature type="region of interest" description="Disordered" evidence="3">
    <location>
        <begin position="353"/>
        <end position="386"/>
    </location>
</feature>
<feature type="region of interest" description="Disordered" evidence="3">
    <location>
        <begin position="289"/>
        <end position="339"/>
    </location>
</feature>